<dbReference type="RefSeq" id="WP_132963713.1">
    <property type="nucleotide sequence ID" value="NZ_SMAH01000027.1"/>
</dbReference>
<protein>
    <submittedName>
        <fullName evidence="1">Uncharacterized protein</fullName>
    </submittedName>
</protein>
<evidence type="ECO:0000313" key="1">
    <source>
        <dbReference type="EMBL" id="TCS93554.1"/>
    </source>
</evidence>
<dbReference type="Proteomes" id="UP000295536">
    <property type="component" value="Unassembled WGS sequence"/>
</dbReference>
<dbReference type="EMBL" id="SMAH01000027">
    <property type="protein sequence ID" value="TCS93554.1"/>
    <property type="molecule type" value="Genomic_DNA"/>
</dbReference>
<dbReference type="AlphaFoldDB" id="A0A4R3L5V7"/>
<evidence type="ECO:0000313" key="3">
    <source>
        <dbReference type="Proteomes" id="UP000295536"/>
    </source>
</evidence>
<name>A0A4R3L5V7_9BURK</name>
<evidence type="ECO:0000313" key="4">
    <source>
        <dbReference type="Proteomes" id="UP000315577"/>
    </source>
</evidence>
<reference evidence="2 4" key="2">
    <citation type="submission" date="2019-07" db="EMBL/GenBank/DDBJ databases">
        <title>Tepidimonas ignava SPS-1037 draft genome.</title>
        <authorList>
            <person name="Da Costa M.S."/>
            <person name="Froufe H.J.C."/>
            <person name="Egas C."/>
            <person name="Albuquerque L."/>
        </authorList>
    </citation>
    <scope>NUCLEOTIDE SEQUENCE [LARGE SCALE GENOMIC DNA]</scope>
    <source>
        <strain evidence="2 4">SPS-1037</strain>
    </source>
</reference>
<dbReference type="Proteomes" id="UP000315577">
    <property type="component" value="Unassembled WGS sequence"/>
</dbReference>
<evidence type="ECO:0000313" key="2">
    <source>
        <dbReference type="EMBL" id="TSE18219.1"/>
    </source>
</evidence>
<comment type="caution">
    <text evidence="1">The sequence shown here is derived from an EMBL/GenBank/DDBJ whole genome shotgun (WGS) entry which is preliminary data.</text>
</comment>
<proteinExistence type="predicted"/>
<dbReference type="OrthoDB" id="9153928at2"/>
<keyword evidence="4" id="KW-1185">Reference proteome</keyword>
<organism evidence="1 3">
    <name type="scientific">Tepidimonas ignava</name>
    <dbReference type="NCBI Taxonomy" id="114249"/>
    <lineage>
        <taxon>Bacteria</taxon>
        <taxon>Pseudomonadati</taxon>
        <taxon>Pseudomonadota</taxon>
        <taxon>Betaproteobacteria</taxon>
        <taxon>Burkholderiales</taxon>
        <taxon>Tepidimonas</taxon>
    </lineage>
</organism>
<sequence>MAGRTKPKRRRVTPRVIRSYTPWHELMASPTEPLPLEWRTHHLTRMWQGLAALETAPNPSKDDWRVCSDAVNMLETLVTRGPWMACDGSLVEIADNGLLDDAITALAMAGRRHRAGGSIRLDGAGIRAVRAVLEDYAMVLETLPARSMVRCHRLTEQRIADILAGRKLPHDVEVIDL</sequence>
<dbReference type="EMBL" id="VJNC01000031">
    <property type="protein sequence ID" value="TSE18219.1"/>
    <property type="molecule type" value="Genomic_DNA"/>
</dbReference>
<gene>
    <name evidence="1" type="ORF">EDC36_1275</name>
    <name evidence="2" type="ORF">Tigna_02608</name>
</gene>
<accession>A0A4R3L5V7</accession>
<reference evidence="1 3" key="1">
    <citation type="submission" date="2019-03" db="EMBL/GenBank/DDBJ databases">
        <title>Genomic Encyclopedia of Type Strains, Phase IV (KMG-IV): sequencing the most valuable type-strain genomes for metagenomic binning, comparative biology and taxonomic classification.</title>
        <authorList>
            <person name="Goeker M."/>
        </authorList>
    </citation>
    <scope>NUCLEOTIDE SEQUENCE [LARGE SCALE GENOMIC DNA]</scope>
    <source>
        <strain evidence="1 3">DSM 12034</strain>
    </source>
</reference>